<organism evidence="1 2">
    <name type="scientific">Naganishia vaughanmartiniae</name>
    <dbReference type="NCBI Taxonomy" id="1424756"/>
    <lineage>
        <taxon>Eukaryota</taxon>
        <taxon>Fungi</taxon>
        <taxon>Dikarya</taxon>
        <taxon>Basidiomycota</taxon>
        <taxon>Agaricomycotina</taxon>
        <taxon>Tremellomycetes</taxon>
        <taxon>Filobasidiales</taxon>
        <taxon>Filobasidiaceae</taxon>
        <taxon>Naganishia</taxon>
    </lineage>
</organism>
<evidence type="ECO:0000313" key="2">
    <source>
        <dbReference type="Proteomes" id="UP001243375"/>
    </source>
</evidence>
<sequence length="333" mass="37014">MATFRGALDDRSNITHIDLYNLVNPAQTFNAQSLSTMRYAVFVTGPAGAGKSTFCSALITHAQTLKRTIHYVNLDPAATNFDYEPSVDIKDLIDLQDVMDELEFGPNGGLVYCFEYLLNNLDWLDEELGSFEDDYLLIDCPGQIELYTHIPLLPRLVSHLANSSLQFRVSAVYLLESQFIQADKPKFFAGVMSAMSCMMSLGCSMICLMSKMDLIKSSGGGTGKGIRGQHKIGKEIGRYLDPDPMLLLEDINQDTNPKFHALNQAIVDLIQDNNLVSFLPLDVTDEDSVNSALSHIDNAMQYGEDEEPKMPNDMEEGMYTLSMPSHRLNQAEG</sequence>
<reference evidence="1" key="1">
    <citation type="submission" date="2023-04" db="EMBL/GenBank/DDBJ databases">
        <title>Draft Genome sequencing of Naganishia species isolated from polar environments using Oxford Nanopore Technology.</title>
        <authorList>
            <person name="Leo P."/>
            <person name="Venkateswaran K."/>
        </authorList>
    </citation>
    <scope>NUCLEOTIDE SEQUENCE</scope>
    <source>
        <strain evidence="1">MNA-CCFEE 5425</strain>
    </source>
</reference>
<evidence type="ECO:0000313" key="1">
    <source>
        <dbReference type="EMBL" id="KAJ9119689.1"/>
    </source>
</evidence>
<accession>A0ACC2X8G0</accession>
<dbReference type="Proteomes" id="UP001243375">
    <property type="component" value="Unassembled WGS sequence"/>
</dbReference>
<protein>
    <submittedName>
        <fullName evidence="1">Uncharacterized protein</fullName>
    </submittedName>
</protein>
<name>A0ACC2X8G0_9TREE</name>
<dbReference type="EMBL" id="JASBWU010000008">
    <property type="protein sequence ID" value="KAJ9119689.1"/>
    <property type="molecule type" value="Genomic_DNA"/>
</dbReference>
<keyword evidence="2" id="KW-1185">Reference proteome</keyword>
<comment type="caution">
    <text evidence="1">The sequence shown here is derived from an EMBL/GenBank/DDBJ whole genome shotgun (WGS) entry which is preliminary data.</text>
</comment>
<gene>
    <name evidence="1" type="ORF">QFC22_003399</name>
</gene>
<proteinExistence type="predicted"/>